<dbReference type="InParanoid" id="K1RE14"/>
<name>K1RE14_MAGGI</name>
<dbReference type="PANTHER" id="PTHR43157:SF31">
    <property type="entry name" value="PHOSPHATIDYLINOSITOL-GLYCAN BIOSYNTHESIS CLASS F PROTEIN"/>
    <property type="match status" value="1"/>
</dbReference>
<dbReference type="SUPFAM" id="SSF51735">
    <property type="entry name" value="NAD(P)-binding Rossmann-fold domains"/>
    <property type="match status" value="1"/>
</dbReference>
<gene>
    <name evidence="2" type="ORF">CGI_10003064</name>
</gene>
<proteinExistence type="predicted"/>
<reference evidence="2" key="1">
    <citation type="journal article" date="2012" name="Nature">
        <title>The oyster genome reveals stress adaptation and complexity of shell formation.</title>
        <authorList>
            <person name="Zhang G."/>
            <person name="Fang X."/>
            <person name="Guo X."/>
            <person name="Li L."/>
            <person name="Luo R."/>
            <person name="Xu F."/>
            <person name="Yang P."/>
            <person name="Zhang L."/>
            <person name="Wang X."/>
            <person name="Qi H."/>
            <person name="Xiong Z."/>
            <person name="Que H."/>
            <person name="Xie Y."/>
            <person name="Holland P.W."/>
            <person name="Paps J."/>
            <person name="Zhu Y."/>
            <person name="Wu F."/>
            <person name="Chen Y."/>
            <person name="Wang J."/>
            <person name="Peng C."/>
            <person name="Meng J."/>
            <person name="Yang L."/>
            <person name="Liu J."/>
            <person name="Wen B."/>
            <person name="Zhang N."/>
            <person name="Huang Z."/>
            <person name="Zhu Q."/>
            <person name="Feng Y."/>
            <person name="Mount A."/>
            <person name="Hedgecock D."/>
            <person name="Xu Z."/>
            <person name="Liu Y."/>
            <person name="Domazet-Loso T."/>
            <person name="Du Y."/>
            <person name="Sun X."/>
            <person name="Zhang S."/>
            <person name="Liu B."/>
            <person name="Cheng P."/>
            <person name="Jiang X."/>
            <person name="Li J."/>
            <person name="Fan D."/>
            <person name="Wang W."/>
            <person name="Fu W."/>
            <person name="Wang T."/>
            <person name="Wang B."/>
            <person name="Zhang J."/>
            <person name="Peng Z."/>
            <person name="Li Y."/>
            <person name="Li N."/>
            <person name="Wang J."/>
            <person name="Chen M."/>
            <person name="He Y."/>
            <person name="Tan F."/>
            <person name="Song X."/>
            <person name="Zheng Q."/>
            <person name="Huang R."/>
            <person name="Yang H."/>
            <person name="Du X."/>
            <person name="Chen L."/>
            <person name="Yang M."/>
            <person name="Gaffney P.M."/>
            <person name="Wang S."/>
            <person name="Luo L."/>
            <person name="She Z."/>
            <person name="Ming Y."/>
            <person name="Huang W."/>
            <person name="Zhang S."/>
            <person name="Huang B."/>
            <person name="Zhang Y."/>
            <person name="Qu T."/>
            <person name="Ni P."/>
            <person name="Miao G."/>
            <person name="Wang J."/>
            <person name="Wang Q."/>
            <person name="Steinberg C.E."/>
            <person name="Wang H."/>
            <person name="Li N."/>
            <person name="Qian L."/>
            <person name="Zhang G."/>
            <person name="Li Y."/>
            <person name="Yang H."/>
            <person name="Liu X."/>
            <person name="Wang J."/>
            <person name="Yin Y."/>
            <person name="Wang J."/>
        </authorList>
    </citation>
    <scope>NUCLEOTIDE SEQUENCE [LARGE SCALE GENOMIC DNA]</scope>
    <source>
        <strain evidence="2">05x7-T-G4-1.051#20</strain>
    </source>
</reference>
<dbReference type="Gene3D" id="3.40.50.720">
    <property type="entry name" value="NAD(P)-binding Rossmann-like Domain"/>
    <property type="match status" value="1"/>
</dbReference>
<dbReference type="PANTHER" id="PTHR43157">
    <property type="entry name" value="PHOSPHATIDYLINOSITOL-GLYCAN BIOSYNTHESIS CLASS F PROTEIN-RELATED"/>
    <property type="match status" value="1"/>
</dbReference>
<organism evidence="2">
    <name type="scientific">Magallana gigas</name>
    <name type="common">Pacific oyster</name>
    <name type="synonym">Crassostrea gigas</name>
    <dbReference type="NCBI Taxonomy" id="29159"/>
    <lineage>
        <taxon>Eukaryota</taxon>
        <taxon>Metazoa</taxon>
        <taxon>Spiralia</taxon>
        <taxon>Lophotrochozoa</taxon>
        <taxon>Mollusca</taxon>
        <taxon>Bivalvia</taxon>
        <taxon>Autobranchia</taxon>
        <taxon>Pteriomorphia</taxon>
        <taxon>Ostreida</taxon>
        <taxon>Ostreoidea</taxon>
        <taxon>Ostreidae</taxon>
        <taxon>Magallana</taxon>
    </lineage>
</organism>
<dbReference type="InterPro" id="IPR002347">
    <property type="entry name" value="SDR_fam"/>
</dbReference>
<evidence type="ECO:0000313" key="2">
    <source>
        <dbReference type="EMBL" id="EKC39550.1"/>
    </source>
</evidence>
<accession>K1RE14</accession>
<keyword evidence="1" id="KW-0560">Oxidoreductase</keyword>
<protein>
    <submittedName>
        <fullName evidence="2">Dehydrogenase/reductase SDR family member on chromosome X</fullName>
    </submittedName>
</protein>
<dbReference type="GO" id="GO:0016491">
    <property type="term" value="F:oxidoreductase activity"/>
    <property type="evidence" value="ECO:0007669"/>
    <property type="project" value="UniProtKB-KW"/>
</dbReference>
<evidence type="ECO:0000256" key="1">
    <source>
        <dbReference type="ARBA" id="ARBA00023002"/>
    </source>
</evidence>
<dbReference type="PRINTS" id="PR00081">
    <property type="entry name" value="GDHRDH"/>
</dbReference>
<dbReference type="InterPro" id="IPR036291">
    <property type="entry name" value="NAD(P)-bd_dom_sf"/>
</dbReference>
<dbReference type="EMBL" id="JH817286">
    <property type="protein sequence ID" value="EKC39550.1"/>
    <property type="molecule type" value="Genomic_DNA"/>
</dbReference>
<dbReference type="AlphaFoldDB" id="K1RE14"/>
<sequence>MALPIVGLIYIIWSAIKIYSLGFFALLRQIIQKHKAAAGHSIQKGEDAITRIREEYPNAKAGIMFAPYQETVDELESHFQVNYLSHLYLTQALIGILEDSATEDCHARVINVSSIVHNVGSLSLQSIGKRCSHCWEYSPHAAYANSKLYITLSTWYLSELYRQENQKVTVNAVHPGIVNTDLYKHVHPSIKWFLDLLAHFTYLSPSEGADTILYLALSPDVEGESGWYYDNCQKHKTCQLSYSEKVIKEMFTISTDIINSKIR</sequence>
<dbReference type="HOGENOM" id="CLU_010194_44_5_1"/>